<gene>
    <name evidence="3" type="ORF">EVEC_LOCUS6113</name>
</gene>
<dbReference type="InterPro" id="IPR018497">
    <property type="entry name" value="Peptidase_M13_C"/>
</dbReference>
<evidence type="ECO:0000256" key="1">
    <source>
        <dbReference type="ARBA" id="ARBA00007357"/>
    </source>
</evidence>
<dbReference type="SUPFAM" id="SSF55486">
    <property type="entry name" value="Metalloproteases ('zincins'), catalytic domain"/>
    <property type="match status" value="1"/>
</dbReference>
<dbReference type="InterPro" id="IPR000718">
    <property type="entry name" value="Peptidase_M13"/>
</dbReference>
<dbReference type="PROSITE" id="PS51885">
    <property type="entry name" value="NEPRILYSIN"/>
    <property type="match status" value="1"/>
</dbReference>
<dbReference type="Pfam" id="PF01431">
    <property type="entry name" value="Peptidase_M13"/>
    <property type="match status" value="1"/>
</dbReference>
<dbReference type="AlphaFoldDB" id="A0A0N4V872"/>
<dbReference type="GO" id="GO:0016485">
    <property type="term" value="P:protein processing"/>
    <property type="evidence" value="ECO:0007669"/>
    <property type="project" value="TreeGrafter"/>
</dbReference>
<dbReference type="PANTHER" id="PTHR11733:SF167">
    <property type="entry name" value="FI17812P1-RELATED"/>
    <property type="match status" value="1"/>
</dbReference>
<dbReference type="EMBL" id="UXUI01008383">
    <property type="protein sequence ID" value="VDD91362.1"/>
    <property type="molecule type" value="Genomic_DNA"/>
</dbReference>
<dbReference type="GO" id="GO:0004222">
    <property type="term" value="F:metalloendopeptidase activity"/>
    <property type="evidence" value="ECO:0007669"/>
    <property type="project" value="InterPro"/>
</dbReference>
<reference evidence="3 4" key="2">
    <citation type="submission" date="2018-10" db="EMBL/GenBank/DDBJ databases">
        <authorList>
            <consortium name="Pathogen Informatics"/>
        </authorList>
    </citation>
    <scope>NUCLEOTIDE SEQUENCE [LARGE SCALE GENOMIC DNA]</scope>
</reference>
<dbReference type="Gene3D" id="3.40.390.10">
    <property type="entry name" value="Collagenase (Catalytic Domain)"/>
    <property type="match status" value="1"/>
</dbReference>
<proteinExistence type="inferred from homology"/>
<protein>
    <submittedName>
        <fullName evidence="5">Peptidase_M13 domain-containing protein</fullName>
    </submittedName>
</protein>
<comment type="similarity">
    <text evidence="1">Belongs to the peptidase M13 family.</text>
</comment>
<dbReference type="GO" id="GO:0005886">
    <property type="term" value="C:plasma membrane"/>
    <property type="evidence" value="ECO:0007669"/>
    <property type="project" value="TreeGrafter"/>
</dbReference>
<accession>A0A0N4V872</accession>
<dbReference type="Proteomes" id="UP000274131">
    <property type="component" value="Unassembled WGS sequence"/>
</dbReference>
<dbReference type="OrthoDB" id="5873741at2759"/>
<keyword evidence="4" id="KW-1185">Reference proteome</keyword>
<dbReference type="STRING" id="51028.A0A0N4V872"/>
<evidence type="ECO:0000313" key="4">
    <source>
        <dbReference type="Proteomes" id="UP000274131"/>
    </source>
</evidence>
<dbReference type="WBParaSite" id="EVEC_0000653901-mRNA-1">
    <property type="protein sequence ID" value="EVEC_0000653901-mRNA-1"/>
    <property type="gene ID" value="EVEC_0000653901"/>
</dbReference>
<dbReference type="PANTHER" id="PTHR11733">
    <property type="entry name" value="ZINC METALLOPROTEASE FAMILY M13 NEPRILYSIN-RELATED"/>
    <property type="match status" value="1"/>
</dbReference>
<evidence type="ECO:0000313" key="3">
    <source>
        <dbReference type="EMBL" id="VDD91362.1"/>
    </source>
</evidence>
<reference evidence="5" key="1">
    <citation type="submission" date="2017-02" db="UniProtKB">
        <authorList>
            <consortium name="WormBaseParasite"/>
        </authorList>
    </citation>
    <scope>IDENTIFICATION</scope>
</reference>
<evidence type="ECO:0000259" key="2">
    <source>
        <dbReference type="Pfam" id="PF01431"/>
    </source>
</evidence>
<evidence type="ECO:0000313" key="5">
    <source>
        <dbReference type="WBParaSite" id="EVEC_0000653901-mRNA-1"/>
    </source>
</evidence>
<organism evidence="5">
    <name type="scientific">Enterobius vermicularis</name>
    <name type="common">Human pinworm</name>
    <dbReference type="NCBI Taxonomy" id="51028"/>
    <lineage>
        <taxon>Eukaryota</taxon>
        <taxon>Metazoa</taxon>
        <taxon>Ecdysozoa</taxon>
        <taxon>Nematoda</taxon>
        <taxon>Chromadorea</taxon>
        <taxon>Rhabditida</taxon>
        <taxon>Spirurina</taxon>
        <taxon>Oxyuridomorpha</taxon>
        <taxon>Oxyuroidea</taxon>
        <taxon>Oxyuridae</taxon>
        <taxon>Enterobius</taxon>
    </lineage>
</organism>
<dbReference type="InterPro" id="IPR024079">
    <property type="entry name" value="MetalloPept_cat_dom_sf"/>
</dbReference>
<sequence length="165" mass="18584">MTHAFDQIGKNFGEHGEIRDWWSKQTSAMFDSRLSCFTKLFSNKGIKLNVTNNDEMIVNEAVADHGGLKLAFQAYKESNGNDSEESSVLPGLEKYDPDQTFFLAAGYTLCGHDASEALAVRRFSDPHPISSLRLNVLMSNNPNFNKAFKCYQKHVLNNELKCAVW</sequence>
<name>A0A0N4V872_ENTVE</name>
<feature type="domain" description="Peptidase M13 C-terminal" evidence="2">
    <location>
        <begin position="1"/>
        <end position="164"/>
    </location>
</feature>